<evidence type="ECO:0000313" key="1">
    <source>
        <dbReference type="EMBL" id="MEJ8853276.1"/>
    </source>
</evidence>
<dbReference type="EMBL" id="JBBKZS010000001">
    <property type="protein sequence ID" value="MEJ8853276.1"/>
    <property type="molecule type" value="Genomic_DNA"/>
</dbReference>
<proteinExistence type="predicted"/>
<evidence type="ECO:0000313" key="2">
    <source>
        <dbReference type="Proteomes" id="UP001367030"/>
    </source>
</evidence>
<keyword evidence="2" id="KW-1185">Reference proteome</keyword>
<accession>A0ABU8X0L5</accession>
<sequence length="147" mass="15274">MYKPSDFINGRKQHRGLVAALAGVAVVIGSGVALQWHPWATAGVTPTTRGDDLVVTQVPAAAAPLPPVPAPQPPVRKAAGTYQLRCWQYGRLLFDEGPVTLGAEAKQGAKMVATDRNGGALFVTADLGGTTCLARPSPPAPNLAMPR</sequence>
<reference evidence="1 2" key="1">
    <citation type="submission" date="2024-03" db="EMBL/GenBank/DDBJ databases">
        <title>Novel species of the genus Variovorax.</title>
        <authorList>
            <person name="Liu Q."/>
            <person name="Xin Y.-H."/>
        </authorList>
    </citation>
    <scope>NUCLEOTIDE SEQUENCE [LARGE SCALE GENOMIC DNA]</scope>
    <source>
        <strain evidence="1 2">KACC 18901</strain>
    </source>
</reference>
<organism evidence="1 2">
    <name type="scientific">Variovorax robiniae</name>
    <dbReference type="NCBI Taxonomy" id="1836199"/>
    <lineage>
        <taxon>Bacteria</taxon>
        <taxon>Pseudomonadati</taxon>
        <taxon>Pseudomonadota</taxon>
        <taxon>Betaproteobacteria</taxon>
        <taxon>Burkholderiales</taxon>
        <taxon>Comamonadaceae</taxon>
        <taxon>Variovorax</taxon>
    </lineage>
</organism>
<dbReference type="RefSeq" id="WP_340333376.1">
    <property type="nucleotide sequence ID" value="NZ_JBBKZS010000001.1"/>
</dbReference>
<dbReference type="Proteomes" id="UP001367030">
    <property type="component" value="Unassembled WGS sequence"/>
</dbReference>
<protein>
    <submittedName>
        <fullName evidence="1">Uncharacterized protein</fullName>
    </submittedName>
</protein>
<gene>
    <name evidence="1" type="ORF">WKW79_01775</name>
</gene>
<comment type="caution">
    <text evidence="1">The sequence shown here is derived from an EMBL/GenBank/DDBJ whole genome shotgun (WGS) entry which is preliminary data.</text>
</comment>
<name>A0ABU8X0L5_9BURK</name>